<dbReference type="EC" id="3.1.3.15" evidence="3 8"/>
<dbReference type="UniPathway" id="UPA00031">
    <property type="reaction ID" value="UER00013"/>
</dbReference>
<evidence type="ECO:0000256" key="6">
    <source>
        <dbReference type="ARBA" id="ARBA00023102"/>
    </source>
</evidence>
<organism evidence="10 11">
    <name type="scientific">Hujiaoplasma nucleasis</name>
    <dbReference type="NCBI Taxonomy" id="2725268"/>
    <lineage>
        <taxon>Bacteria</taxon>
        <taxon>Bacillati</taxon>
        <taxon>Mycoplasmatota</taxon>
        <taxon>Mollicutes</taxon>
        <taxon>Candidatus Izemoplasmatales</taxon>
        <taxon>Hujiaoplasmataceae</taxon>
        <taxon>Hujiaoplasma</taxon>
    </lineage>
</organism>
<dbReference type="InterPro" id="IPR010140">
    <property type="entry name" value="Histidinol_P_phosphatase_HisJ"/>
</dbReference>
<dbReference type="Gene3D" id="3.20.20.140">
    <property type="entry name" value="Metal-dependent hydrolases"/>
    <property type="match status" value="1"/>
</dbReference>
<evidence type="ECO:0000259" key="9">
    <source>
        <dbReference type="Pfam" id="PF02811"/>
    </source>
</evidence>
<evidence type="ECO:0000313" key="11">
    <source>
        <dbReference type="Proteomes" id="UP000512167"/>
    </source>
</evidence>
<gene>
    <name evidence="10" type="ORF">HF295_01870</name>
</gene>
<dbReference type="SUPFAM" id="SSF89550">
    <property type="entry name" value="PHP domain-like"/>
    <property type="match status" value="1"/>
</dbReference>
<dbReference type="RefSeq" id="WP_312032153.1">
    <property type="nucleotide sequence ID" value="NZ_CP051151.1"/>
</dbReference>
<evidence type="ECO:0000256" key="8">
    <source>
        <dbReference type="RuleBase" id="RU366003"/>
    </source>
</evidence>
<evidence type="ECO:0000256" key="7">
    <source>
        <dbReference type="ARBA" id="ARBA00049158"/>
    </source>
</evidence>
<evidence type="ECO:0000313" key="10">
    <source>
        <dbReference type="EMBL" id="QLY39675.1"/>
    </source>
</evidence>
<keyword evidence="5 8" id="KW-0378">Hydrolase</keyword>
<evidence type="ECO:0000256" key="5">
    <source>
        <dbReference type="ARBA" id="ARBA00022801"/>
    </source>
</evidence>
<evidence type="ECO:0000256" key="4">
    <source>
        <dbReference type="ARBA" id="ARBA00022605"/>
    </source>
</evidence>
<sequence>MRTYKANYHTHCDLCKHAKGSIEDYVLKAIEHGFDAIGITDHAPFDFLNERSVRMTSEEYPEYIRQLKHAIVHYLDFILIYRGLEIEYFNGYHKHYESLLEHLDYLILGQHYIEKEGELLSVYKIKSIEDMQIYKETLIKAMHTGYFKIIAHPDIFLINQGQISDEMKAISREIIQTAKKTDTILEINANGFRKKKHQVDGQYYMAYPRIEFWKIVKEENARAMINADAHDPNQLVDQAIELAYEFARHLSIAVEEELVLD</sequence>
<dbReference type="CDD" id="cd12110">
    <property type="entry name" value="PHP_HisPPase_Hisj_like"/>
    <property type="match status" value="1"/>
</dbReference>
<feature type="domain" description="PHP" evidence="9">
    <location>
        <begin position="8"/>
        <end position="189"/>
    </location>
</feature>
<dbReference type="KEGG" id="tbk:HF295_01870"/>
<protein>
    <recommendedName>
        <fullName evidence="3 8">Histidinol-phosphatase</fullName>
        <shortName evidence="8">HolPase</shortName>
        <ecNumber evidence="3 8">3.1.3.15</ecNumber>
    </recommendedName>
</protein>
<dbReference type="GO" id="GO:0000105">
    <property type="term" value="P:L-histidine biosynthetic process"/>
    <property type="evidence" value="ECO:0007669"/>
    <property type="project" value="UniProtKB-UniRule"/>
</dbReference>
<keyword evidence="11" id="KW-1185">Reference proteome</keyword>
<comment type="similarity">
    <text evidence="2 8">Belongs to the PHP hydrolase family. HisK subfamily.</text>
</comment>
<evidence type="ECO:0000256" key="3">
    <source>
        <dbReference type="ARBA" id="ARBA00013085"/>
    </source>
</evidence>
<reference evidence="10 11" key="1">
    <citation type="submission" date="2020-04" db="EMBL/GenBank/DDBJ databases">
        <authorList>
            <person name="Zheng R.K."/>
            <person name="Sun C.M."/>
        </authorList>
    </citation>
    <scope>NUCLEOTIDE SEQUENCE [LARGE SCALE GENOMIC DNA]</scope>
    <source>
        <strain evidence="11">zrk29</strain>
    </source>
</reference>
<proteinExistence type="inferred from homology"/>
<keyword evidence="6 8" id="KW-0368">Histidine biosynthesis</keyword>
<comment type="catalytic activity">
    <reaction evidence="7 8">
        <text>L-histidinol phosphate + H2O = L-histidinol + phosphate</text>
        <dbReference type="Rhea" id="RHEA:14465"/>
        <dbReference type="ChEBI" id="CHEBI:15377"/>
        <dbReference type="ChEBI" id="CHEBI:43474"/>
        <dbReference type="ChEBI" id="CHEBI:57699"/>
        <dbReference type="ChEBI" id="CHEBI:57980"/>
        <dbReference type="EC" id="3.1.3.15"/>
    </reaction>
</comment>
<dbReference type="AlphaFoldDB" id="A0A7L6N3P1"/>
<dbReference type="GO" id="GO:0005737">
    <property type="term" value="C:cytoplasm"/>
    <property type="evidence" value="ECO:0007669"/>
    <property type="project" value="TreeGrafter"/>
</dbReference>
<dbReference type="PANTHER" id="PTHR21039:SF0">
    <property type="entry name" value="HISTIDINOL-PHOSPHATASE"/>
    <property type="match status" value="1"/>
</dbReference>
<dbReference type="PANTHER" id="PTHR21039">
    <property type="entry name" value="HISTIDINOL PHOSPHATASE-RELATED"/>
    <property type="match status" value="1"/>
</dbReference>
<comment type="pathway">
    <text evidence="1 8">Amino-acid biosynthesis; L-histidine biosynthesis; L-histidine from 5-phospho-alpha-D-ribose 1-diphosphate: step 8/9.</text>
</comment>
<dbReference type="Proteomes" id="UP000512167">
    <property type="component" value="Chromosome"/>
</dbReference>
<name>A0A7L6N3P1_9MOLU</name>
<dbReference type="InterPro" id="IPR004013">
    <property type="entry name" value="PHP_dom"/>
</dbReference>
<dbReference type="InterPro" id="IPR016195">
    <property type="entry name" value="Pol/histidinol_Pase-like"/>
</dbReference>
<evidence type="ECO:0000256" key="1">
    <source>
        <dbReference type="ARBA" id="ARBA00004970"/>
    </source>
</evidence>
<dbReference type="GO" id="GO:0004401">
    <property type="term" value="F:histidinol-phosphatase activity"/>
    <property type="evidence" value="ECO:0007669"/>
    <property type="project" value="UniProtKB-UniRule"/>
</dbReference>
<keyword evidence="4 8" id="KW-0028">Amino-acid biosynthesis</keyword>
<dbReference type="EMBL" id="CP051151">
    <property type="protein sequence ID" value="QLY39675.1"/>
    <property type="molecule type" value="Genomic_DNA"/>
</dbReference>
<dbReference type="Pfam" id="PF02811">
    <property type="entry name" value="PHP"/>
    <property type="match status" value="1"/>
</dbReference>
<evidence type="ECO:0000256" key="2">
    <source>
        <dbReference type="ARBA" id="ARBA00009152"/>
    </source>
</evidence>
<accession>A0A7L6N3P1</accession>